<reference evidence="4 5" key="1">
    <citation type="submission" date="2017-11" db="EMBL/GenBank/DDBJ databases">
        <title>Comparative genomics of Botrytis spp.</title>
        <authorList>
            <person name="Valero-Jimenez C.A."/>
            <person name="Tapia P."/>
            <person name="Veloso J."/>
            <person name="Silva-Moreno E."/>
            <person name="Staats M."/>
            <person name="Valdes J.H."/>
            <person name="Van Kan J.A.L."/>
        </authorList>
    </citation>
    <scope>NUCLEOTIDE SEQUENCE [LARGE SCALE GENOMIC DNA]</scope>
    <source>
        <strain evidence="4 5">MUCL2830</strain>
    </source>
</reference>
<keyword evidence="2" id="KW-0472">Membrane</keyword>
<organism evidence="4 5">
    <name type="scientific">Botryotinia calthae</name>
    <dbReference type="NCBI Taxonomy" id="38488"/>
    <lineage>
        <taxon>Eukaryota</taxon>
        <taxon>Fungi</taxon>
        <taxon>Dikarya</taxon>
        <taxon>Ascomycota</taxon>
        <taxon>Pezizomycotina</taxon>
        <taxon>Leotiomycetes</taxon>
        <taxon>Helotiales</taxon>
        <taxon>Sclerotiniaceae</taxon>
        <taxon>Botryotinia</taxon>
    </lineage>
</organism>
<gene>
    <name evidence="4" type="ORF">BOTCAL_0080g00290</name>
</gene>
<dbReference type="OrthoDB" id="512920at2759"/>
<feature type="domain" description="Glycosyl transferase family 1" evidence="3">
    <location>
        <begin position="1"/>
        <end position="54"/>
    </location>
</feature>
<dbReference type="PANTHER" id="PTHR45947:SF3">
    <property type="entry name" value="SULFOQUINOVOSYL TRANSFERASE SQD2"/>
    <property type="match status" value="1"/>
</dbReference>
<dbReference type="SUPFAM" id="SSF53756">
    <property type="entry name" value="UDP-Glycosyltransferase/glycogen phosphorylase"/>
    <property type="match status" value="1"/>
</dbReference>
<evidence type="ECO:0000313" key="4">
    <source>
        <dbReference type="EMBL" id="TEY73301.1"/>
    </source>
</evidence>
<sequence length="153" mass="16745">MASGVPVIARDEGGPSEIVVENKSGYLVAPSNLTGFVERVLKLGNDPKLRSIMSIVSRRMAEEATWDSIGNLVACKMAETLETTKLTDTIPNFRISLYSWLITITDELKTLLIPFIVDARLLAGLGIICGVWLGLIVTWIFGSNITSFEDVSR</sequence>
<evidence type="ECO:0000259" key="3">
    <source>
        <dbReference type="Pfam" id="PF00534"/>
    </source>
</evidence>
<dbReference type="PANTHER" id="PTHR45947">
    <property type="entry name" value="SULFOQUINOVOSYL TRANSFERASE SQD2"/>
    <property type="match status" value="1"/>
</dbReference>
<dbReference type="AlphaFoldDB" id="A0A4Y8DAJ7"/>
<keyword evidence="5" id="KW-1185">Reference proteome</keyword>
<evidence type="ECO:0000256" key="1">
    <source>
        <dbReference type="ARBA" id="ARBA00022676"/>
    </source>
</evidence>
<dbReference type="EMBL" id="PHWZ01000080">
    <property type="protein sequence ID" value="TEY73301.1"/>
    <property type="molecule type" value="Genomic_DNA"/>
</dbReference>
<dbReference type="GO" id="GO:0016757">
    <property type="term" value="F:glycosyltransferase activity"/>
    <property type="evidence" value="ECO:0007669"/>
    <property type="project" value="UniProtKB-KW"/>
</dbReference>
<dbReference type="InterPro" id="IPR050194">
    <property type="entry name" value="Glycosyltransferase_grp1"/>
</dbReference>
<keyword evidence="1" id="KW-0328">Glycosyltransferase</keyword>
<keyword evidence="1" id="KW-0808">Transferase</keyword>
<keyword evidence="2" id="KW-1133">Transmembrane helix</keyword>
<proteinExistence type="predicted"/>
<dbReference type="Proteomes" id="UP000297299">
    <property type="component" value="Unassembled WGS sequence"/>
</dbReference>
<dbReference type="STRING" id="38488.A0A4Y8DAJ7"/>
<evidence type="ECO:0000313" key="5">
    <source>
        <dbReference type="Proteomes" id="UP000297299"/>
    </source>
</evidence>
<comment type="caution">
    <text evidence="4">The sequence shown here is derived from an EMBL/GenBank/DDBJ whole genome shotgun (WGS) entry which is preliminary data.</text>
</comment>
<keyword evidence="2" id="KW-0812">Transmembrane</keyword>
<dbReference type="Gene3D" id="3.40.50.2000">
    <property type="entry name" value="Glycogen Phosphorylase B"/>
    <property type="match status" value="1"/>
</dbReference>
<dbReference type="Pfam" id="PF00534">
    <property type="entry name" value="Glycos_transf_1"/>
    <property type="match status" value="1"/>
</dbReference>
<dbReference type="InterPro" id="IPR001296">
    <property type="entry name" value="Glyco_trans_1"/>
</dbReference>
<name>A0A4Y8DAJ7_9HELO</name>
<feature type="transmembrane region" description="Helical" evidence="2">
    <location>
        <begin position="121"/>
        <end position="142"/>
    </location>
</feature>
<evidence type="ECO:0000256" key="2">
    <source>
        <dbReference type="SAM" id="Phobius"/>
    </source>
</evidence>
<accession>A0A4Y8DAJ7</accession>
<protein>
    <recommendedName>
        <fullName evidence="3">Glycosyl transferase family 1 domain-containing protein</fullName>
    </recommendedName>
</protein>